<dbReference type="HAMAP" id="MF_03102">
    <property type="entry name" value="Mdm10"/>
    <property type="match status" value="1"/>
</dbReference>
<dbReference type="GO" id="GO:0032865">
    <property type="term" value="C:ERMES complex"/>
    <property type="evidence" value="ECO:0007669"/>
    <property type="project" value="UniProtKB-UniRule"/>
</dbReference>
<keyword evidence="2 6" id="KW-0812">Transmembrane</keyword>
<dbReference type="GO" id="GO:0015914">
    <property type="term" value="P:phospholipid transport"/>
    <property type="evidence" value="ECO:0007669"/>
    <property type="project" value="TreeGrafter"/>
</dbReference>
<dbReference type="GO" id="GO:0007166">
    <property type="term" value="P:cell surface receptor signaling pathway"/>
    <property type="evidence" value="ECO:0007669"/>
    <property type="project" value="InterPro"/>
</dbReference>
<comment type="domain">
    <text evidence="6">Lacks alpha-helical transmembrane segments, suggesting that it resides in the membrane via beta-sheet conformations similar to those predicted for other outer membrane proteins and porin.</text>
</comment>
<dbReference type="PROSITE" id="PS50011">
    <property type="entry name" value="PROTEIN_KINASE_DOM"/>
    <property type="match status" value="1"/>
</dbReference>
<dbReference type="PROSITE" id="PS00108">
    <property type="entry name" value="PROTEIN_KINASE_ST"/>
    <property type="match status" value="1"/>
</dbReference>
<evidence type="ECO:0000256" key="3">
    <source>
        <dbReference type="ARBA" id="ARBA00022787"/>
    </source>
</evidence>
<keyword evidence="3 6" id="KW-1000">Mitochondrion outer membrane</keyword>
<evidence type="ECO:0000256" key="1">
    <source>
        <dbReference type="ARBA" id="ARBA00022452"/>
    </source>
</evidence>
<proteinExistence type="inferred from homology"/>
<dbReference type="InterPro" id="IPR000719">
    <property type="entry name" value="Prot_kinase_dom"/>
</dbReference>
<gene>
    <name evidence="6" type="primary">MDM10</name>
    <name evidence="9" type="ORF">R3P38DRAFT_3302711</name>
</gene>
<dbReference type="EMBL" id="JAWWNJ010000002">
    <property type="protein sequence ID" value="KAK7061549.1"/>
    <property type="molecule type" value="Genomic_DNA"/>
</dbReference>
<dbReference type="GO" id="GO:0001401">
    <property type="term" value="C:SAM complex"/>
    <property type="evidence" value="ECO:0007669"/>
    <property type="project" value="TreeGrafter"/>
</dbReference>
<evidence type="ECO:0000256" key="6">
    <source>
        <dbReference type="HAMAP-Rule" id="MF_03102"/>
    </source>
</evidence>
<evidence type="ECO:0000313" key="9">
    <source>
        <dbReference type="EMBL" id="KAK7061549.1"/>
    </source>
</evidence>
<dbReference type="InterPro" id="IPR008271">
    <property type="entry name" value="Ser/Thr_kinase_AS"/>
</dbReference>
<comment type="function">
    <text evidence="6">Component of the ERMES/MDM complex, which serves as a molecular tether to connect the endoplasmic reticulum and mitochondria. Components of this complex are involved in the control of mitochondrial shape and protein biogenesis and may function in phospholipid exchange. MDM10 is involved in the late assembly steps of the general translocase of the mitochondrial outer membrane (TOM complex). Functions in the TOM40-specific route of the assembly of outer membrane beta-barrel proteins, including the association of TOM40 with the receptor TOM22 and small TOM proteins. Can associate with the SAM(core) complex as well as the MDM12-MMM1 complex, both involved in late steps of the major beta-barrel assembly pathway, that is responsible for biogenesis of all outer membrane beta-barrel proteins. May act as a switch that shuttles between both complexes and channels precursor proteins into the TOM40-specific pathway. Plays a role in mitochondrial morphology and in the inheritance of mitochondria.</text>
</comment>
<comment type="subcellular location">
    <subcellularLocation>
        <location evidence="6">Mitochondrion outer membrane</location>
        <topology evidence="6">Multi-pass membrane protein</topology>
    </subcellularLocation>
    <text evidence="6">The ERMES/MDM complex localizes to a few discrete foci (around 10 per single cell), that represent mitochondria-endoplasmic reticulum junctions. These foci are often found next to mtDNA nucleoids.</text>
</comment>
<dbReference type="Gene3D" id="1.20.930.20">
    <property type="entry name" value="Adaptor protein Cbl, N-terminal domain"/>
    <property type="match status" value="1"/>
</dbReference>
<dbReference type="AlphaFoldDB" id="A0AAW0EDA6"/>
<dbReference type="SMART" id="SM00220">
    <property type="entry name" value="S_TKc"/>
    <property type="match status" value="1"/>
</dbReference>
<dbReference type="InterPro" id="IPR027539">
    <property type="entry name" value="Mdm10"/>
</dbReference>
<evidence type="ECO:0000313" key="10">
    <source>
        <dbReference type="Proteomes" id="UP001362999"/>
    </source>
</evidence>
<accession>A0AAW0EDA6</accession>
<dbReference type="Proteomes" id="UP001362999">
    <property type="component" value="Unassembled WGS sequence"/>
</dbReference>
<dbReference type="Pfam" id="PF07714">
    <property type="entry name" value="PK_Tyr_Ser-Thr"/>
    <property type="match status" value="1"/>
</dbReference>
<keyword evidence="5 6" id="KW-0472">Membrane</keyword>
<evidence type="ECO:0000259" key="8">
    <source>
        <dbReference type="PROSITE" id="PS50011"/>
    </source>
</evidence>
<reference evidence="9 10" key="1">
    <citation type="journal article" date="2024" name="J Genomics">
        <title>Draft genome sequencing and assembly of Favolaschia claudopus CIRM-BRFM 2984 isolated from oak limbs.</title>
        <authorList>
            <person name="Navarro D."/>
            <person name="Drula E."/>
            <person name="Chaduli D."/>
            <person name="Cazenave R."/>
            <person name="Ahrendt S."/>
            <person name="Wang J."/>
            <person name="Lipzen A."/>
            <person name="Daum C."/>
            <person name="Barry K."/>
            <person name="Grigoriev I.V."/>
            <person name="Favel A."/>
            <person name="Rosso M.N."/>
            <person name="Martin F."/>
        </authorList>
    </citation>
    <scope>NUCLEOTIDE SEQUENCE [LARGE SCALE GENOMIC DNA]</scope>
    <source>
        <strain evidence="9 10">CIRM-BRFM 2984</strain>
    </source>
</reference>
<organism evidence="9 10">
    <name type="scientific">Favolaschia claudopus</name>
    <dbReference type="NCBI Taxonomy" id="2862362"/>
    <lineage>
        <taxon>Eukaryota</taxon>
        <taxon>Fungi</taxon>
        <taxon>Dikarya</taxon>
        <taxon>Basidiomycota</taxon>
        <taxon>Agaricomycotina</taxon>
        <taxon>Agaricomycetes</taxon>
        <taxon>Agaricomycetidae</taxon>
        <taxon>Agaricales</taxon>
        <taxon>Marasmiineae</taxon>
        <taxon>Mycenaceae</taxon>
        <taxon>Favolaschia</taxon>
    </lineage>
</organism>
<keyword evidence="10" id="KW-1185">Reference proteome</keyword>
<dbReference type="SUPFAM" id="SSF56112">
    <property type="entry name" value="Protein kinase-like (PK-like)"/>
    <property type="match status" value="1"/>
</dbReference>
<dbReference type="InterPro" id="IPR036537">
    <property type="entry name" value="Adaptor_Cbl_N_dom_sf"/>
</dbReference>
<feature type="compositionally biased region" description="Polar residues" evidence="7">
    <location>
        <begin position="721"/>
        <end position="734"/>
    </location>
</feature>
<dbReference type="Pfam" id="PF12519">
    <property type="entry name" value="MDM10"/>
    <property type="match status" value="2"/>
</dbReference>
<feature type="domain" description="Protein kinase" evidence="8">
    <location>
        <begin position="188"/>
        <end position="563"/>
    </location>
</feature>
<evidence type="ECO:0000256" key="5">
    <source>
        <dbReference type="ARBA" id="ARBA00023136"/>
    </source>
</evidence>
<keyword evidence="4 6" id="KW-0496">Mitochondrion</keyword>
<comment type="caution">
    <text evidence="9">The sequence shown here is derived from an EMBL/GenBank/DDBJ whole genome shotgun (WGS) entry which is preliminary data.</text>
</comment>
<dbReference type="InterPro" id="IPR011009">
    <property type="entry name" value="Kinase-like_dom_sf"/>
</dbReference>
<dbReference type="GO" id="GO:0004672">
    <property type="term" value="F:protein kinase activity"/>
    <property type="evidence" value="ECO:0007669"/>
    <property type="project" value="InterPro"/>
</dbReference>
<evidence type="ECO:0000256" key="7">
    <source>
        <dbReference type="SAM" id="MobiDB-lite"/>
    </source>
</evidence>
<dbReference type="GO" id="GO:0005524">
    <property type="term" value="F:ATP binding"/>
    <property type="evidence" value="ECO:0007669"/>
    <property type="project" value="InterPro"/>
</dbReference>
<dbReference type="InterPro" id="IPR059179">
    <property type="entry name" value="MLKL-like_MCAfunc"/>
</dbReference>
<comment type="subunit">
    <text evidence="6">Component of the ER-mitochondria encounter structure (ERMES) or MDM complex, composed of MMM1, MDM10, MDM12 and MDM34. Associates with the mitochondrial outer membrane sorting assembly machinery SAM(core) complex.</text>
</comment>
<comment type="similarity">
    <text evidence="6">Belongs to the MDM10 family.</text>
</comment>
<evidence type="ECO:0000256" key="4">
    <source>
        <dbReference type="ARBA" id="ARBA00023128"/>
    </source>
</evidence>
<feature type="region of interest" description="Disordered" evidence="7">
    <location>
        <begin position="721"/>
        <end position="746"/>
    </location>
</feature>
<dbReference type="PANTHER" id="PTHR28035:SF1">
    <property type="entry name" value="MITOCHONDRIAL DISTRIBUTION AND MORPHOLOGY PROTEIN 10"/>
    <property type="match status" value="1"/>
</dbReference>
<dbReference type="GO" id="GO:1990456">
    <property type="term" value="P:mitochondrion-endoplasmic reticulum membrane tethering"/>
    <property type="evidence" value="ECO:0007669"/>
    <property type="project" value="UniProtKB-UniRule"/>
</dbReference>
<dbReference type="GO" id="GO:0045040">
    <property type="term" value="P:protein insertion into mitochondrial outer membrane"/>
    <property type="evidence" value="ECO:0007669"/>
    <property type="project" value="UniProtKB-UniRule"/>
</dbReference>
<evidence type="ECO:0000256" key="2">
    <source>
        <dbReference type="ARBA" id="ARBA00022692"/>
    </source>
</evidence>
<dbReference type="PANTHER" id="PTHR28035">
    <property type="entry name" value="MITOCHONDRIAL DISTRIBUTION AND MORPHOLOGY PROTEIN 10"/>
    <property type="match status" value="1"/>
</dbReference>
<dbReference type="Gene3D" id="1.10.510.10">
    <property type="entry name" value="Transferase(Phosphotransferase) domain 1"/>
    <property type="match status" value="1"/>
</dbReference>
<dbReference type="GO" id="GO:0070096">
    <property type="term" value="P:mitochondrial outer membrane translocase complex assembly"/>
    <property type="evidence" value="ECO:0007669"/>
    <property type="project" value="UniProtKB-UniRule"/>
</dbReference>
<name>A0AAW0EDA6_9AGAR</name>
<dbReference type="CDD" id="cd21037">
    <property type="entry name" value="MLKL_NTD"/>
    <property type="match status" value="1"/>
</dbReference>
<sequence>MATLLRRQTTADLAISLGRTAAQITAQFAPVPALAPIGELICGIIQLCQNVTHNRNAACNLRDRCHRLGLVVYDKTSANENVTAALQNVENCLRHISTTIQGWGEMNKIQRFLMQDDIARDIQACHSMLADCLASFQSQTVDVHNMMLMMQQMMGNNLRTANQQHNGLSSNLYDLQFKSHQLLPEFHLNSGEVVRIGQFPISGTSAMDIYEGLYLGREKVAIKVVRAVNSNEHSLRRFNRECEIWKNLWNIDKGKHVLPFFGFCQTDGPFPYMVSPWQANGTALTYVKHMGDRLDYLRLVKGVALGLQVLHSMNPHVVHGDMKASNVVIDSFGNPLISDFGLSRIVEDITGIPFSQSRGVSDSYRWFAPEVCIGQGVLSLNSDVYAYGMTVLEIFTHEQPYNNIKHTTEVVIRSARGEHPPRPTDEKVLKRGLNDEISMHPFASYVLRSYYKATGWNEDNLYANITRSSNAILDFTVPRGLHLSVSKSPNSLFKTTYSMNAMPSLNGSVGYIFTSCDLDVKTSGDVRFKDMIERFRVYDQPRRPEGKEEEWLAGERVDKRDYLLYGRFYLPTGRLDALYSTRISPTLQALVAAISHPPSNVPADMGIRGGNASNLIFNLQHDVGKWCTEYTYSADDSMWGVRVLHNFGKLGEPIDASEDTDKSPVAAGGAGLKRVDEEEAIVGGLKGRFSAGAELYFSAKERSAGVSTGFRFTTLPDATPPSFQLPASSSSPLAQVSKGPPSQPPTTITALFNPMLGHMSGAYSARVSQDLSLSSRFDFNVYSYESEWTMGAEWWMRSSRASIDPEDDASPIPPLVDEPKGEIVGVVKARASTNNDVSLMWEGRLRKMLVSLGVVSDFTNRTKPIKAIGLELSYFSSDI</sequence>
<protein>
    <recommendedName>
        <fullName evidence="6">Mitochondrial distribution and morphology protein 10</fullName>
    </recommendedName>
    <alternativeName>
        <fullName evidence="6">Mitochondrial inheritance component MDM10</fullName>
    </alternativeName>
</protein>
<dbReference type="GO" id="GO:0051654">
    <property type="term" value="P:establishment of mitochondrion localization"/>
    <property type="evidence" value="ECO:0007669"/>
    <property type="project" value="TreeGrafter"/>
</dbReference>
<dbReference type="InterPro" id="IPR001245">
    <property type="entry name" value="Ser-Thr/Tyr_kinase_cat_dom"/>
</dbReference>
<keyword evidence="1 6" id="KW-1134">Transmembrane beta strand</keyword>